<reference evidence="1 2" key="1">
    <citation type="journal article" date="2013" name="Curr. Biol.">
        <title>The Genome of the Foraminiferan Reticulomyxa filosa.</title>
        <authorList>
            <person name="Glockner G."/>
            <person name="Hulsmann N."/>
            <person name="Schleicher M."/>
            <person name="Noegel A.A."/>
            <person name="Eichinger L."/>
            <person name="Gallinger C."/>
            <person name="Pawlowski J."/>
            <person name="Sierra R."/>
            <person name="Euteneuer U."/>
            <person name="Pillet L."/>
            <person name="Moustafa A."/>
            <person name="Platzer M."/>
            <person name="Groth M."/>
            <person name="Szafranski K."/>
            <person name="Schliwa M."/>
        </authorList>
    </citation>
    <scope>NUCLEOTIDE SEQUENCE [LARGE SCALE GENOMIC DNA]</scope>
</reference>
<evidence type="ECO:0000313" key="2">
    <source>
        <dbReference type="Proteomes" id="UP000023152"/>
    </source>
</evidence>
<sequence>METRLKPIQRLTFSFGDFTTQESRPDYLELKQAVQKNNEFDIRGNEELVFTYGLANNEIILVLSIDGNVADSLLVDKEISKEEKYSDNDKTASKQDVWSEQYNQNCITKIFLSSRQVLKKKKKSGRRIAWQNDIGCFE</sequence>
<comment type="caution">
    <text evidence="1">The sequence shown here is derived from an EMBL/GenBank/DDBJ whole genome shotgun (WGS) entry which is preliminary data.</text>
</comment>
<keyword evidence="2" id="KW-1185">Reference proteome</keyword>
<gene>
    <name evidence="1" type="ORF">RFI_36911</name>
</gene>
<accession>X6LG32</accession>
<evidence type="ECO:0000313" key="1">
    <source>
        <dbReference type="EMBL" id="ETO00529.1"/>
    </source>
</evidence>
<dbReference type="EMBL" id="ASPP01040789">
    <property type="protein sequence ID" value="ETO00529.1"/>
    <property type="molecule type" value="Genomic_DNA"/>
</dbReference>
<dbReference type="AlphaFoldDB" id="X6LG32"/>
<proteinExistence type="predicted"/>
<name>X6LG32_RETFI</name>
<organism evidence="1 2">
    <name type="scientific">Reticulomyxa filosa</name>
    <dbReference type="NCBI Taxonomy" id="46433"/>
    <lineage>
        <taxon>Eukaryota</taxon>
        <taxon>Sar</taxon>
        <taxon>Rhizaria</taxon>
        <taxon>Retaria</taxon>
        <taxon>Foraminifera</taxon>
        <taxon>Monothalamids</taxon>
        <taxon>Reticulomyxidae</taxon>
        <taxon>Reticulomyxa</taxon>
    </lineage>
</organism>
<dbReference type="Proteomes" id="UP000023152">
    <property type="component" value="Unassembled WGS sequence"/>
</dbReference>
<protein>
    <submittedName>
        <fullName evidence="1">Uncharacterized protein</fullName>
    </submittedName>
</protein>